<dbReference type="InterPro" id="IPR020578">
    <property type="entry name" value="Aminotrans_V_PyrdxlP_BS"/>
</dbReference>
<dbReference type="GO" id="GO:0044571">
    <property type="term" value="P:[2Fe-2S] cluster assembly"/>
    <property type="evidence" value="ECO:0007669"/>
    <property type="project" value="InterPro"/>
</dbReference>
<proteinExistence type="inferred from homology"/>
<evidence type="ECO:0000256" key="4">
    <source>
        <dbReference type="ARBA" id="ARBA00022679"/>
    </source>
</evidence>
<dbReference type="InterPro" id="IPR015424">
    <property type="entry name" value="PyrdxlP-dep_Trfase"/>
</dbReference>
<sequence>MHRRVVLMSVCRLCRAGSSKLLPSSLGKGMQRAFAAAASRAVGDSISAIKQRTVEDYEKAGVRPLYMDVQSTTPMDPRVLDAMLPFFTYQFGNPHSRTHAYGWESEAAVESARKEVANLIGADPREIVFTSGATEANNLALKGVAHFYKDKKNHVITTQTEHKCVLDSCRYLENEGFKVTYLPVDSNGILSLQRLDEAITDETSLVSVMTVNNEIGVVQPIDKIGELCRSRKVFFHTDGAQAVGKIPMNVNKLTVDLMSISGHKIYGPKGVGALYVRRRPRVRLEAQMSGGGQERGLRSGTVPTPLVVGLGAACRICRDEMEFDYAHVKSLSERLVNGIQKNVEHAILNGDPVSRYPGCVNISFAYVEGESLLMALKDVALSSGSACTSASLEPSYVLRAIGADVDLAHSSIRFGIGRFTTADEVDYTVSKCTSEVTRLREMSPLWEMVQEGVDIKSVKWVQH</sequence>
<keyword evidence="11" id="KW-1185">Reference proteome</keyword>
<keyword evidence="7" id="KW-0408">Iron</keyword>
<dbReference type="Proteomes" id="UP000046395">
    <property type="component" value="Unassembled WGS sequence"/>
</dbReference>
<organism evidence="11 12">
    <name type="scientific">Trichuris muris</name>
    <name type="common">Mouse whipworm</name>
    <dbReference type="NCBI Taxonomy" id="70415"/>
    <lineage>
        <taxon>Eukaryota</taxon>
        <taxon>Metazoa</taxon>
        <taxon>Ecdysozoa</taxon>
        <taxon>Nematoda</taxon>
        <taxon>Enoplea</taxon>
        <taxon>Dorylaimia</taxon>
        <taxon>Trichinellida</taxon>
        <taxon>Trichuridae</taxon>
        <taxon>Trichuris</taxon>
    </lineage>
</organism>
<dbReference type="InterPro" id="IPR016454">
    <property type="entry name" value="Cysteine_dSase"/>
</dbReference>
<dbReference type="Gene3D" id="3.90.1150.10">
    <property type="entry name" value="Aspartate Aminotransferase, domain 1"/>
    <property type="match status" value="1"/>
</dbReference>
<evidence type="ECO:0000256" key="6">
    <source>
        <dbReference type="ARBA" id="ARBA00022898"/>
    </source>
</evidence>
<dbReference type="GO" id="GO:0030170">
    <property type="term" value="F:pyridoxal phosphate binding"/>
    <property type="evidence" value="ECO:0007669"/>
    <property type="project" value="InterPro"/>
</dbReference>
<keyword evidence="8" id="KW-0411">Iron-sulfur</keyword>
<dbReference type="GO" id="GO:0005634">
    <property type="term" value="C:nucleus"/>
    <property type="evidence" value="ECO:0007669"/>
    <property type="project" value="TreeGrafter"/>
</dbReference>
<comment type="similarity">
    <text evidence="2">Belongs to the class-V pyridoxal-phosphate-dependent aminotransferase family. NifS/IscS subfamily.</text>
</comment>
<dbReference type="NCBIfam" id="NF010611">
    <property type="entry name" value="PRK14012.1"/>
    <property type="match status" value="1"/>
</dbReference>
<evidence type="ECO:0000256" key="7">
    <source>
        <dbReference type="ARBA" id="ARBA00023004"/>
    </source>
</evidence>
<dbReference type="GO" id="GO:0031071">
    <property type="term" value="F:cysteine desulfurase activity"/>
    <property type="evidence" value="ECO:0007669"/>
    <property type="project" value="UniProtKB-EC"/>
</dbReference>
<dbReference type="GO" id="GO:0099128">
    <property type="term" value="C:mitochondrial [2Fe-2S] assembly complex"/>
    <property type="evidence" value="ECO:0007669"/>
    <property type="project" value="UniProtKB-ARBA"/>
</dbReference>
<dbReference type="SUPFAM" id="SSF53383">
    <property type="entry name" value="PLP-dependent transferases"/>
    <property type="match status" value="1"/>
</dbReference>
<dbReference type="WBParaSite" id="TMUE_2000009391.1">
    <property type="protein sequence ID" value="TMUE_2000009391.1"/>
    <property type="gene ID" value="WBGene00291548"/>
</dbReference>
<dbReference type="HAMAP" id="MF_00331">
    <property type="entry name" value="Cys_desulf_IscS"/>
    <property type="match status" value="1"/>
</dbReference>
<dbReference type="PANTHER" id="PTHR11601">
    <property type="entry name" value="CYSTEINE DESULFURYLASE FAMILY MEMBER"/>
    <property type="match status" value="1"/>
</dbReference>
<evidence type="ECO:0000256" key="5">
    <source>
        <dbReference type="ARBA" id="ARBA00022723"/>
    </source>
</evidence>
<evidence type="ECO:0000313" key="11">
    <source>
        <dbReference type="Proteomes" id="UP000046395"/>
    </source>
</evidence>
<keyword evidence="4" id="KW-0808">Transferase</keyword>
<dbReference type="Gene3D" id="3.40.640.10">
    <property type="entry name" value="Type I PLP-dependent aspartate aminotransferase-like (Major domain)"/>
    <property type="match status" value="1"/>
</dbReference>
<dbReference type="FunFam" id="3.40.640.10:FF:000003">
    <property type="entry name" value="Cysteine desulfurase IscS"/>
    <property type="match status" value="1"/>
</dbReference>
<dbReference type="InterPro" id="IPR015421">
    <property type="entry name" value="PyrdxlP-dep_Trfase_major"/>
</dbReference>
<protein>
    <recommendedName>
        <fullName evidence="3">cysteine desulfurase</fullName>
        <ecNumber evidence="3">2.8.1.7</ecNumber>
    </recommendedName>
</protein>
<dbReference type="AlphaFoldDB" id="A0A5S6QPX5"/>
<dbReference type="InterPro" id="IPR015422">
    <property type="entry name" value="PyrdxlP-dep_Trfase_small"/>
</dbReference>
<dbReference type="InterPro" id="IPR010240">
    <property type="entry name" value="Cys_deSase_IscS"/>
</dbReference>
<keyword evidence="6" id="KW-0663">Pyridoxal phosphate</keyword>
<dbReference type="GO" id="GO:0046872">
    <property type="term" value="F:metal ion binding"/>
    <property type="evidence" value="ECO:0007669"/>
    <property type="project" value="UniProtKB-KW"/>
</dbReference>
<dbReference type="GO" id="GO:0051536">
    <property type="term" value="F:iron-sulfur cluster binding"/>
    <property type="evidence" value="ECO:0007669"/>
    <property type="project" value="UniProtKB-KW"/>
</dbReference>
<dbReference type="PIRSF" id="PIRSF005572">
    <property type="entry name" value="NifS"/>
    <property type="match status" value="1"/>
</dbReference>
<reference evidence="12" key="1">
    <citation type="submission" date="2019-12" db="UniProtKB">
        <authorList>
            <consortium name="WormBaseParasite"/>
        </authorList>
    </citation>
    <scope>IDENTIFICATION</scope>
</reference>
<evidence type="ECO:0000256" key="8">
    <source>
        <dbReference type="ARBA" id="ARBA00023014"/>
    </source>
</evidence>
<dbReference type="STRING" id="70415.A0A5S6QPX5"/>
<keyword evidence="5" id="KW-0479">Metal-binding</keyword>
<accession>A0A5S6QPX5</accession>
<feature type="domain" description="Aminotransferase class V" evidence="10">
    <location>
        <begin position="66"/>
        <end position="427"/>
    </location>
</feature>
<dbReference type="Pfam" id="PF00266">
    <property type="entry name" value="Aminotran_5"/>
    <property type="match status" value="1"/>
</dbReference>
<dbReference type="NCBIfam" id="TIGR02006">
    <property type="entry name" value="IscS"/>
    <property type="match status" value="1"/>
</dbReference>
<evidence type="ECO:0000256" key="2">
    <source>
        <dbReference type="ARBA" id="ARBA00006490"/>
    </source>
</evidence>
<evidence type="ECO:0000256" key="1">
    <source>
        <dbReference type="ARBA" id="ARBA00001933"/>
    </source>
</evidence>
<comment type="cofactor">
    <cofactor evidence="1 9">
        <name>pyridoxal 5'-phosphate</name>
        <dbReference type="ChEBI" id="CHEBI:597326"/>
    </cofactor>
</comment>
<name>A0A5S6QPX5_TRIMR</name>
<dbReference type="FunFam" id="3.90.1150.10:FF:000002">
    <property type="entry name" value="Cysteine desulfurase IscS"/>
    <property type="match status" value="1"/>
</dbReference>
<evidence type="ECO:0000256" key="9">
    <source>
        <dbReference type="RuleBase" id="RU004504"/>
    </source>
</evidence>
<dbReference type="PANTHER" id="PTHR11601:SF34">
    <property type="entry name" value="CYSTEINE DESULFURASE"/>
    <property type="match status" value="1"/>
</dbReference>
<dbReference type="InterPro" id="IPR000192">
    <property type="entry name" value="Aminotrans_V_dom"/>
</dbReference>
<evidence type="ECO:0000259" key="10">
    <source>
        <dbReference type="Pfam" id="PF00266"/>
    </source>
</evidence>
<dbReference type="EC" id="2.8.1.7" evidence="3"/>
<dbReference type="PROSITE" id="PS00595">
    <property type="entry name" value="AA_TRANSFER_CLASS_5"/>
    <property type="match status" value="1"/>
</dbReference>
<evidence type="ECO:0000256" key="3">
    <source>
        <dbReference type="ARBA" id="ARBA00012239"/>
    </source>
</evidence>
<evidence type="ECO:0000313" key="12">
    <source>
        <dbReference type="WBParaSite" id="TMUE_2000009391.1"/>
    </source>
</evidence>